<protein>
    <submittedName>
        <fullName evidence="1">Uncharacterized protein</fullName>
    </submittedName>
</protein>
<dbReference type="RefSeq" id="WP_245130726.1">
    <property type="nucleotide sequence ID" value="NZ_JALJEJ010000006.1"/>
</dbReference>
<evidence type="ECO:0000313" key="2">
    <source>
        <dbReference type="Proteomes" id="UP001139450"/>
    </source>
</evidence>
<gene>
    <name evidence="1" type="ORF">MUY27_13900</name>
</gene>
<dbReference type="Proteomes" id="UP001139450">
    <property type="component" value="Unassembled WGS sequence"/>
</dbReference>
<proteinExistence type="predicted"/>
<dbReference type="EMBL" id="JALJEJ010000006">
    <property type="protein sequence ID" value="MCJ8210806.1"/>
    <property type="molecule type" value="Genomic_DNA"/>
</dbReference>
<reference evidence="1" key="1">
    <citation type="submission" date="2022-04" db="EMBL/GenBank/DDBJ databases">
        <title>Mucilaginibacter sp. RS28 isolated from freshwater.</title>
        <authorList>
            <person name="Ko S.-R."/>
        </authorList>
    </citation>
    <scope>NUCLEOTIDE SEQUENCE</scope>
    <source>
        <strain evidence="1">RS28</strain>
    </source>
</reference>
<name>A0A9X1X4G6_9SPHI</name>
<evidence type="ECO:0000313" key="1">
    <source>
        <dbReference type="EMBL" id="MCJ8210806.1"/>
    </source>
</evidence>
<accession>A0A9X1X4G6</accession>
<dbReference type="AlphaFoldDB" id="A0A9X1X4G6"/>
<comment type="caution">
    <text evidence="1">The sequence shown here is derived from an EMBL/GenBank/DDBJ whole genome shotgun (WGS) entry which is preliminary data.</text>
</comment>
<sequence>MRKPKIDKDKKVYIELEIVPSLLLKTYEIDKTQENVFGFINSYNKSGKTLVNYYPIRKDYFDNLSAAENFIRGISDILTRHIKLRQNIDIHLNHLLVFTTYFSEKFMSLVSYSSDIVSYNGLITAYKAIVSSIINVEELKITVKIKNKAEPIKLYFNNNSNGAPDVISNKKSLYQTAFEPNKAHPEQNKALGLMLYQMFNYLKNNKVEFKRILHGDRAVYLFLYDFVKFLGVYEPSKRVSNGIEQVSDDWEKIKWLIEKSLA</sequence>
<keyword evidence="2" id="KW-1185">Reference proteome</keyword>
<organism evidence="1 2">
    <name type="scientific">Mucilaginibacter straminoryzae</name>
    <dbReference type="NCBI Taxonomy" id="2932774"/>
    <lineage>
        <taxon>Bacteria</taxon>
        <taxon>Pseudomonadati</taxon>
        <taxon>Bacteroidota</taxon>
        <taxon>Sphingobacteriia</taxon>
        <taxon>Sphingobacteriales</taxon>
        <taxon>Sphingobacteriaceae</taxon>
        <taxon>Mucilaginibacter</taxon>
    </lineage>
</organism>